<sequence length="75" mass="8621">MKDFNLIKPIIAWIGVKLGIVPFLNWIGVTVAITTNILQGLSFLAITLYTFYKLYLLHQSTKNKNLPKELQKEED</sequence>
<keyword evidence="1" id="KW-0472">Membrane</keyword>
<evidence type="ECO:0000313" key="2">
    <source>
        <dbReference type="EMBL" id="GAF91619.1"/>
    </source>
</evidence>
<feature type="transmembrane region" description="Helical" evidence="1">
    <location>
        <begin position="12"/>
        <end position="31"/>
    </location>
</feature>
<evidence type="ECO:0000256" key="1">
    <source>
        <dbReference type="SAM" id="Phobius"/>
    </source>
</evidence>
<comment type="caution">
    <text evidence="2">The sequence shown here is derived from an EMBL/GenBank/DDBJ whole genome shotgun (WGS) entry which is preliminary data.</text>
</comment>
<organism evidence="2">
    <name type="scientific">marine sediment metagenome</name>
    <dbReference type="NCBI Taxonomy" id="412755"/>
    <lineage>
        <taxon>unclassified sequences</taxon>
        <taxon>metagenomes</taxon>
        <taxon>ecological metagenomes</taxon>
    </lineage>
</organism>
<dbReference type="AlphaFoldDB" id="X0TEH4"/>
<feature type="transmembrane region" description="Helical" evidence="1">
    <location>
        <begin position="37"/>
        <end position="56"/>
    </location>
</feature>
<accession>X0TEH4</accession>
<protein>
    <submittedName>
        <fullName evidence="2">Uncharacterized protein</fullName>
    </submittedName>
</protein>
<keyword evidence="1" id="KW-0812">Transmembrane</keyword>
<proteinExistence type="predicted"/>
<name>X0TEH4_9ZZZZ</name>
<dbReference type="EMBL" id="BARS01011592">
    <property type="protein sequence ID" value="GAF91619.1"/>
    <property type="molecule type" value="Genomic_DNA"/>
</dbReference>
<keyword evidence="1" id="KW-1133">Transmembrane helix</keyword>
<reference evidence="2" key="1">
    <citation type="journal article" date="2014" name="Front. Microbiol.">
        <title>High frequency of phylogenetically diverse reductive dehalogenase-homologous genes in deep subseafloor sedimentary metagenomes.</title>
        <authorList>
            <person name="Kawai M."/>
            <person name="Futagami T."/>
            <person name="Toyoda A."/>
            <person name="Takaki Y."/>
            <person name="Nishi S."/>
            <person name="Hori S."/>
            <person name="Arai W."/>
            <person name="Tsubouchi T."/>
            <person name="Morono Y."/>
            <person name="Uchiyama I."/>
            <person name="Ito T."/>
            <person name="Fujiyama A."/>
            <person name="Inagaki F."/>
            <person name="Takami H."/>
        </authorList>
    </citation>
    <scope>NUCLEOTIDE SEQUENCE</scope>
    <source>
        <strain evidence="2">Expedition CK06-06</strain>
    </source>
</reference>
<gene>
    <name evidence="2" type="ORF">S01H1_21026</name>
</gene>